<evidence type="ECO:0000313" key="8">
    <source>
        <dbReference type="EMBL" id="GAA4386931.1"/>
    </source>
</evidence>
<dbReference type="Proteomes" id="UP001500390">
    <property type="component" value="Unassembled WGS sequence"/>
</dbReference>
<gene>
    <name evidence="8" type="ORF">GCM10023153_00950</name>
</gene>
<evidence type="ECO:0000256" key="1">
    <source>
        <dbReference type="ARBA" id="ARBA00004651"/>
    </source>
</evidence>
<keyword evidence="2" id="KW-1003">Cell membrane</keyword>
<proteinExistence type="predicted"/>
<feature type="transmembrane region" description="Helical" evidence="7">
    <location>
        <begin position="58"/>
        <end position="80"/>
    </location>
</feature>
<name>A0ABP8J8Q9_9MICO</name>
<feature type="compositionally biased region" description="Basic and acidic residues" evidence="6">
    <location>
        <begin position="417"/>
        <end position="428"/>
    </location>
</feature>
<evidence type="ECO:0008006" key="10">
    <source>
        <dbReference type="Google" id="ProtNLM"/>
    </source>
</evidence>
<evidence type="ECO:0000313" key="9">
    <source>
        <dbReference type="Proteomes" id="UP001500390"/>
    </source>
</evidence>
<keyword evidence="3 7" id="KW-0812">Transmembrane</keyword>
<evidence type="ECO:0000256" key="6">
    <source>
        <dbReference type="SAM" id="MobiDB-lite"/>
    </source>
</evidence>
<evidence type="ECO:0000256" key="3">
    <source>
        <dbReference type="ARBA" id="ARBA00022692"/>
    </source>
</evidence>
<feature type="transmembrane region" description="Helical" evidence="7">
    <location>
        <begin position="123"/>
        <end position="145"/>
    </location>
</feature>
<protein>
    <recommendedName>
        <fullName evidence="10">FUSC family protein</fullName>
    </recommendedName>
</protein>
<dbReference type="EMBL" id="BAABFX010000005">
    <property type="protein sequence ID" value="GAA4386931.1"/>
    <property type="molecule type" value="Genomic_DNA"/>
</dbReference>
<keyword evidence="4 7" id="KW-1133">Transmembrane helix</keyword>
<comment type="caution">
    <text evidence="8">The sequence shown here is derived from an EMBL/GenBank/DDBJ whole genome shotgun (WGS) entry which is preliminary data.</text>
</comment>
<evidence type="ECO:0000256" key="2">
    <source>
        <dbReference type="ARBA" id="ARBA00022475"/>
    </source>
</evidence>
<evidence type="ECO:0000256" key="4">
    <source>
        <dbReference type="ARBA" id="ARBA00022989"/>
    </source>
</evidence>
<comment type="subcellular location">
    <subcellularLocation>
        <location evidence="1">Cell membrane</location>
        <topology evidence="1">Multi-pass membrane protein</topology>
    </subcellularLocation>
</comment>
<sequence length="428" mass="46718">MERAEGLLMLKAAVATVLAWQLAVHLLDSPTPFYAPMAALLVVDRTMVRSIGASARRVAAVVLGMSIAWLVGSLVGVTWWSMVPVMMAALLIARWPLLGDHGIQVPTMALLSLLTVKGTDTDFTYLTIVETVLGGIVGVAVNAVVLAPMHLDERRDALRDLTTRVQDLLKDMATGLREGFDADRARGWYDTATDLGDRVPEVLSVVETGRESTRFNWRHRLRPARIDWDGYTRTVEAVRRAQWQVGSMARTLVDAADETARHPAPSAGWLDDYAGVLDEIGDAISDFGVWTEPSRHAVEQHLQLALETLDDLSEQVRVTPLEDPRAWPTYGALVLEAERLARELRESNSDASVPTDTGPIRTPLAETVPAVAQLQQQIEQVPLVGEHLPRIIEQVAGRPPQAPGPTAPPPPPVRPEAPAHDEGPSPRS</sequence>
<keyword evidence="9" id="KW-1185">Reference proteome</keyword>
<dbReference type="RefSeq" id="WP_159899474.1">
    <property type="nucleotide sequence ID" value="NZ_BAABFX010000005.1"/>
</dbReference>
<dbReference type="InterPro" id="IPR010343">
    <property type="entry name" value="ArAE_1"/>
</dbReference>
<dbReference type="Pfam" id="PF06081">
    <property type="entry name" value="ArAE_1"/>
    <property type="match status" value="1"/>
</dbReference>
<organism evidence="8 9">
    <name type="scientific">Ornithinibacter aureus</name>
    <dbReference type="NCBI Taxonomy" id="622664"/>
    <lineage>
        <taxon>Bacteria</taxon>
        <taxon>Bacillati</taxon>
        <taxon>Actinomycetota</taxon>
        <taxon>Actinomycetes</taxon>
        <taxon>Micrococcales</taxon>
        <taxon>Intrasporangiaceae</taxon>
        <taxon>Ornithinibacter</taxon>
    </lineage>
</organism>
<feature type="region of interest" description="Disordered" evidence="6">
    <location>
        <begin position="392"/>
        <end position="428"/>
    </location>
</feature>
<keyword evidence="5 7" id="KW-0472">Membrane</keyword>
<feature type="compositionally biased region" description="Pro residues" evidence="6">
    <location>
        <begin position="400"/>
        <end position="415"/>
    </location>
</feature>
<accession>A0ABP8J8Q9</accession>
<evidence type="ECO:0000256" key="7">
    <source>
        <dbReference type="SAM" id="Phobius"/>
    </source>
</evidence>
<reference evidence="9" key="1">
    <citation type="journal article" date="2019" name="Int. J. Syst. Evol. Microbiol.">
        <title>The Global Catalogue of Microorganisms (GCM) 10K type strain sequencing project: providing services to taxonomists for standard genome sequencing and annotation.</title>
        <authorList>
            <consortium name="The Broad Institute Genomics Platform"/>
            <consortium name="The Broad Institute Genome Sequencing Center for Infectious Disease"/>
            <person name="Wu L."/>
            <person name="Ma J."/>
        </authorList>
    </citation>
    <scope>NUCLEOTIDE SEQUENCE [LARGE SCALE GENOMIC DNA]</scope>
    <source>
        <strain evidence="9">JCM 17738</strain>
    </source>
</reference>
<evidence type="ECO:0000256" key="5">
    <source>
        <dbReference type="ARBA" id="ARBA00023136"/>
    </source>
</evidence>